<name>A0A2K5APK7_9ARCH</name>
<dbReference type="GeneID" id="41594478"/>
<dbReference type="Gene3D" id="3.90.79.10">
    <property type="entry name" value="Nucleoside Triphosphate Pyrophosphohydrolase"/>
    <property type="match status" value="1"/>
</dbReference>
<accession>A0A2K5APK7</accession>
<evidence type="ECO:0000313" key="2">
    <source>
        <dbReference type="EMBL" id="SPC33574.1"/>
    </source>
</evidence>
<dbReference type="Pfam" id="PF00293">
    <property type="entry name" value="NUDIX"/>
    <property type="match status" value="1"/>
</dbReference>
<proteinExistence type="predicted"/>
<evidence type="ECO:0000259" key="1">
    <source>
        <dbReference type="PROSITE" id="PS51462"/>
    </source>
</evidence>
<feature type="domain" description="Nudix hydrolase" evidence="1">
    <location>
        <begin position="2"/>
        <end position="134"/>
    </location>
</feature>
<dbReference type="AlphaFoldDB" id="A0A2K5APK7"/>
<protein>
    <recommendedName>
        <fullName evidence="1">Nudix hydrolase domain-containing protein</fullName>
    </recommendedName>
</protein>
<dbReference type="PROSITE" id="PS51462">
    <property type="entry name" value="NUDIX"/>
    <property type="match status" value="1"/>
</dbReference>
<sequence length="137" mass="16062">MRRVHVVTSFVMHKGRILILRRSSRVKTMKHKWAGISGYIEQAEDALERAYREIEEETGIPRASLMLISTGREVEVVDEDNDTIWVVHPYLFESSSNDVRLDWEHDSYLWIKPEEISSFDTVPMLKEALESCLYKAY</sequence>
<dbReference type="Proteomes" id="UP000236248">
    <property type="component" value="Chromosome NCAV"/>
</dbReference>
<dbReference type="SUPFAM" id="SSF55811">
    <property type="entry name" value="Nudix"/>
    <property type="match status" value="1"/>
</dbReference>
<evidence type="ECO:0000313" key="3">
    <source>
        <dbReference type="Proteomes" id="UP000236248"/>
    </source>
</evidence>
<keyword evidence="3" id="KW-1185">Reference proteome</keyword>
<organism evidence="2 3">
    <name type="scientific">Candidatus Nitrosocaldus cavascurensis</name>
    <dbReference type="NCBI Taxonomy" id="2058097"/>
    <lineage>
        <taxon>Archaea</taxon>
        <taxon>Nitrososphaerota</taxon>
        <taxon>Nitrososphaeria</taxon>
        <taxon>Candidatus Nitrosocaldales</taxon>
        <taxon>Candidatus Nitrosocaldaceae</taxon>
        <taxon>Candidatus Nitrosocaldus</taxon>
    </lineage>
</organism>
<gene>
    <name evidence="2" type="ORF">NCAV_0380</name>
</gene>
<dbReference type="KEGG" id="ncv:NCAV_0380"/>
<dbReference type="RefSeq" id="WP_103287591.1">
    <property type="nucleotide sequence ID" value="NZ_LT981265.1"/>
</dbReference>
<reference evidence="3" key="1">
    <citation type="submission" date="2018-01" db="EMBL/GenBank/DDBJ databases">
        <authorList>
            <person name="Kerou L M."/>
        </authorList>
    </citation>
    <scope>NUCLEOTIDE SEQUENCE [LARGE SCALE GENOMIC DNA]</scope>
    <source>
        <strain evidence="3">SCU2</strain>
    </source>
</reference>
<dbReference type="InterPro" id="IPR000086">
    <property type="entry name" value="NUDIX_hydrolase_dom"/>
</dbReference>
<dbReference type="EMBL" id="LT981265">
    <property type="protein sequence ID" value="SPC33574.1"/>
    <property type="molecule type" value="Genomic_DNA"/>
</dbReference>
<dbReference type="InterPro" id="IPR015797">
    <property type="entry name" value="NUDIX_hydrolase-like_dom_sf"/>
</dbReference>